<dbReference type="AlphaFoldDB" id="A0A4V2S5M4"/>
<gene>
    <name evidence="3" type="ORF">EV192_112362</name>
</gene>
<organism evidence="3 4">
    <name type="scientific">Actinocrispum wychmicini</name>
    <dbReference type="NCBI Taxonomy" id="1213861"/>
    <lineage>
        <taxon>Bacteria</taxon>
        <taxon>Bacillati</taxon>
        <taxon>Actinomycetota</taxon>
        <taxon>Actinomycetes</taxon>
        <taxon>Pseudonocardiales</taxon>
        <taxon>Pseudonocardiaceae</taxon>
        <taxon>Actinocrispum</taxon>
    </lineage>
</organism>
<dbReference type="OrthoDB" id="9801244at2"/>
<feature type="chain" id="PRO_5020603299" description="Esterase-like activity of phytase family protein" evidence="2">
    <location>
        <begin position="19"/>
        <end position="330"/>
    </location>
</feature>
<dbReference type="SUPFAM" id="SSF101898">
    <property type="entry name" value="NHL repeat"/>
    <property type="match status" value="1"/>
</dbReference>
<evidence type="ECO:0000256" key="2">
    <source>
        <dbReference type="SAM" id="SignalP"/>
    </source>
</evidence>
<keyword evidence="1" id="KW-0812">Transmembrane</keyword>
<feature type="signal peptide" evidence="2">
    <location>
        <begin position="1"/>
        <end position="18"/>
    </location>
</feature>
<evidence type="ECO:0000313" key="3">
    <source>
        <dbReference type="EMBL" id="TCO52630.1"/>
    </source>
</evidence>
<protein>
    <recommendedName>
        <fullName evidence="5">Esterase-like activity of phytase family protein</fullName>
    </recommendedName>
</protein>
<name>A0A4V2S5M4_9PSEU</name>
<keyword evidence="4" id="KW-1185">Reference proteome</keyword>
<evidence type="ECO:0008006" key="5">
    <source>
        <dbReference type="Google" id="ProtNLM"/>
    </source>
</evidence>
<keyword evidence="1" id="KW-0472">Membrane</keyword>
<evidence type="ECO:0000313" key="4">
    <source>
        <dbReference type="Proteomes" id="UP000295680"/>
    </source>
</evidence>
<sequence length="330" mass="34472">MLVSGMAALLLCAPAASAAPDPVDRCKVTDKNINELSGLASDGTRMYAINDGGTKLTVFVLDKNCKVEKTITNKTDPYDVEDLALAPDGTLWLEDAGDNNKNRETIALHALTKDGKATLYRLTYPDGAHDTEALLLDKKGVPYLVTKTPLGSAQVFRPDGNLTSPGPTKLVQVASVDFQTTETPGGPTKVPHAIDTVLVTGGAVSADGTVIALRTYTDAYLYSAPDGDVVAALKRQPVRVPLPNEPQGEAIAFEPDGTLLSASEGVGTPIRAIANATALVNPAADKAEDRGGTAAATEKSALPLWPIVGVGAAVIVGGFVLYRLLSRRRS</sequence>
<comment type="caution">
    <text evidence="3">The sequence shown here is derived from an EMBL/GenBank/DDBJ whole genome shotgun (WGS) entry which is preliminary data.</text>
</comment>
<dbReference type="EMBL" id="SLWS01000012">
    <property type="protein sequence ID" value="TCO52630.1"/>
    <property type="molecule type" value="Genomic_DNA"/>
</dbReference>
<proteinExistence type="predicted"/>
<accession>A0A4V2S5M4</accession>
<dbReference type="Proteomes" id="UP000295680">
    <property type="component" value="Unassembled WGS sequence"/>
</dbReference>
<keyword evidence="2" id="KW-0732">Signal</keyword>
<keyword evidence="1" id="KW-1133">Transmembrane helix</keyword>
<reference evidence="3 4" key="1">
    <citation type="submission" date="2019-03" db="EMBL/GenBank/DDBJ databases">
        <title>Genomic Encyclopedia of Type Strains, Phase IV (KMG-IV): sequencing the most valuable type-strain genomes for metagenomic binning, comparative biology and taxonomic classification.</title>
        <authorList>
            <person name="Goeker M."/>
        </authorList>
    </citation>
    <scope>NUCLEOTIDE SEQUENCE [LARGE SCALE GENOMIC DNA]</scope>
    <source>
        <strain evidence="3 4">DSM 45934</strain>
    </source>
</reference>
<evidence type="ECO:0000256" key="1">
    <source>
        <dbReference type="SAM" id="Phobius"/>
    </source>
</evidence>
<feature type="transmembrane region" description="Helical" evidence="1">
    <location>
        <begin position="304"/>
        <end position="325"/>
    </location>
</feature>